<organism evidence="1 2">
    <name type="scientific">Pendulispora brunnea</name>
    <dbReference type="NCBI Taxonomy" id="2905690"/>
    <lineage>
        <taxon>Bacteria</taxon>
        <taxon>Pseudomonadati</taxon>
        <taxon>Myxococcota</taxon>
        <taxon>Myxococcia</taxon>
        <taxon>Myxococcales</taxon>
        <taxon>Sorangiineae</taxon>
        <taxon>Pendulisporaceae</taxon>
        <taxon>Pendulispora</taxon>
    </lineage>
</organism>
<evidence type="ECO:0000313" key="2">
    <source>
        <dbReference type="Proteomes" id="UP001379533"/>
    </source>
</evidence>
<keyword evidence="2" id="KW-1185">Reference proteome</keyword>
<dbReference type="RefSeq" id="WP_394844430.1">
    <property type="nucleotide sequence ID" value="NZ_CP089982.1"/>
</dbReference>
<dbReference type="EMBL" id="CP089982">
    <property type="protein sequence ID" value="WXA93830.1"/>
    <property type="molecule type" value="Genomic_DNA"/>
</dbReference>
<protein>
    <submittedName>
        <fullName evidence="1">Uncharacterized protein</fullName>
    </submittedName>
</protein>
<evidence type="ECO:0000313" key="1">
    <source>
        <dbReference type="EMBL" id="WXA93830.1"/>
    </source>
</evidence>
<reference evidence="1 2" key="1">
    <citation type="submission" date="2021-12" db="EMBL/GenBank/DDBJ databases">
        <title>Discovery of the Pendulisporaceae a myxobacterial family with distinct sporulation behavior and unique specialized metabolism.</title>
        <authorList>
            <person name="Garcia R."/>
            <person name="Popoff A."/>
            <person name="Bader C.D."/>
            <person name="Loehr J."/>
            <person name="Walesch S."/>
            <person name="Walt C."/>
            <person name="Boldt J."/>
            <person name="Bunk B."/>
            <person name="Haeckl F.J.F.P.J."/>
            <person name="Gunesch A.P."/>
            <person name="Birkelbach J."/>
            <person name="Nuebel U."/>
            <person name="Pietschmann T."/>
            <person name="Bach T."/>
            <person name="Mueller R."/>
        </authorList>
    </citation>
    <scope>NUCLEOTIDE SEQUENCE [LARGE SCALE GENOMIC DNA]</scope>
    <source>
        <strain evidence="1 2">MSr12523</strain>
    </source>
</reference>
<name>A0ABZ2K9P4_9BACT</name>
<accession>A0ABZ2K9P4</accession>
<gene>
    <name evidence="1" type="ORF">LZC95_46175</name>
</gene>
<proteinExistence type="predicted"/>
<sequence length="130" mass="15023">MVTVTASWPPLNFEERRWDWAEHGSRPSRREDGTFRAYRAAIPPEIASGLIRQPVITIEAAREIVLEDTGRAVADKNVYEAIERLVGAGILVEMTRQRRNRAWVANDVLDLLERFQRDVSKQRRLPDSLR</sequence>
<dbReference type="Proteomes" id="UP001379533">
    <property type="component" value="Chromosome"/>
</dbReference>